<gene>
    <name evidence="3" type="ORF">NMOB1V02_LOCUS7625</name>
</gene>
<keyword evidence="4" id="KW-1185">Reference proteome</keyword>
<evidence type="ECO:0000313" key="3">
    <source>
        <dbReference type="EMBL" id="CAD7279961.1"/>
    </source>
</evidence>
<dbReference type="EMBL" id="CAJPEX010001869">
    <property type="protein sequence ID" value="CAG0920113.1"/>
    <property type="molecule type" value="Genomic_DNA"/>
</dbReference>
<protein>
    <submittedName>
        <fullName evidence="3">Uncharacterized protein</fullName>
    </submittedName>
</protein>
<evidence type="ECO:0000313" key="4">
    <source>
        <dbReference type="Proteomes" id="UP000678499"/>
    </source>
</evidence>
<keyword evidence="1" id="KW-0175">Coiled coil</keyword>
<sequence>MERQRGKRASCLKVYTRIDDEVTQTRSSSNPSSQERMSDVNTDFTSTTTMRRSMKRVSFARQLQQVHVFERNHGNSPMHHQADENCPVRPTDENAFHGLLHDPVKLVDGGDDMDISELGSSVVEDNRSLVFIPDEDVGRENVFEKSAFITDENFDGSEVEGGEIERQPLNPLNISTPPRLDSLPLAEMESSMFFLRTPEIRRFGNTHIQVKPAAMEFEDSAKLDDATAYESLRPNCSSRTQNITSSHEDSSRRRLTQVLNVSDAFNVQRPIVDSDMEISNRSDSIVNPLSVPHKPLTSTLVGSGQKSFSIHCSSDEENFSPVSIPKYQHDRKSRKSFFPDHDRASFLVTPLQISINTSSNLVPQKNPHLRMPENPFTLPGTETFFKQASKSVRRAKVPKFVLSQKDPDIIRDTAEEEAKSREKSRVDSERFIQEELEAFKKKVQEIKESIEVARKSSGKSSTRVIRGGALKKCWWTEKVGVPLRNPQATSWGSCKRYLDLTHSSKSAIQNFLMNPCNEIESFEMVLPEAKGYIVLELGEPFLAPQVGDAQTLHWDIRSISLRCAPSESVFDSMSSAVLTAAWNRHKNVWRQFKTTETWTLMMEKLSRWVYLTSFFFTDIDICSLQRPWTQLSFPTSNTIRLQAWCELDVCCEFFSEVEFDFSKQYPECKIRVNSVKCSVMPLDVIVSKRIANQMIDTFRSKGITGMMDVLIEQANKSHSSNAFDHVYACGAAEKAAMVDESKWNELVVRFL</sequence>
<dbReference type="Proteomes" id="UP000678499">
    <property type="component" value="Unassembled WGS sequence"/>
</dbReference>
<dbReference type="EMBL" id="OA883906">
    <property type="protein sequence ID" value="CAD7279961.1"/>
    <property type="molecule type" value="Genomic_DNA"/>
</dbReference>
<feature type="coiled-coil region" evidence="1">
    <location>
        <begin position="429"/>
        <end position="456"/>
    </location>
</feature>
<dbReference type="AlphaFoldDB" id="A0A7R9BSY9"/>
<reference evidence="3" key="1">
    <citation type="submission" date="2020-11" db="EMBL/GenBank/DDBJ databases">
        <authorList>
            <person name="Tran Van P."/>
        </authorList>
    </citation>
    <scope>NUCLEOTIDE SEQUENCE</scope>
</reference>
<proteinExistence type="predicted"/>
<feature type="compositionally biased region" description="Polar residues" evidence="2">
    <location>
        <begin position="24"/>
        <end position="42"/>
    </location>
</feature>
<evidence type="ECO:0000256" key="1">
    <source>
        <dbReference type="SAM" id="Coils"/>
    </source>
</evidence>
<name>A0A7R9BSY9_9CRUS</name>
<feature type="region of interest" description="Disordered" evidence="2">
    <location>
        <begin position="22"/>
        <end position="42"/>
    </location>
</feature>
<accession>A0A7R9BSY9</accession>
<organism evidence="3">
    <name type="scientific">Notodromas monacha</name>
    <dbReference type="NCBI Taxonomy" id="399045"/>
    <lineage>
        <taxon>Eukaryota</taxon>
        <taxon>Metazoa</taxon>
        <taxon>Ecdysozoa</taxon>
        <taxon>Arthropoda</taxon>
        <taxon>Crustacea</taxon>
        <taxon>Oligostraca</taxon>
        <taxon>Ostracoda</taxon>
        <taxon>Podocopa</taxon>
        <taxon>Podocopida</taxon>
        <taxon>Cypridocopina</taxon>
        <taxon>Cypridoidea</taxon>
        <taxon>Cyprididae</taxon>
        <taxon>Notodromas</taxon>
    </lineage>
</organism>
<evidence type="ECO:0000256" key="2">
    <source>
        <dbReference type="SAM" id="MobiDB-lite"/>
    </source>
</evidence>